<sequence length="689" mass="73093">MSTPLVRTGDLGRIAATYVTSVLALALAAAVLPGLRFSSFPQLLAAAAAALLVGALVRPLLVVASAAIGWLAVLLLAIVGQAVILAAALSLIPGVEADSFWVVLIAAWIAAAATTIVAWLCTSGTPEAFTAALVRRTRRRRTTVDDPEVPGVIFVQLDGVPFPVLRWQLLAATLPTVGRWIRDGGYRLVEWTPVLPPTTPASQLGILHGRIDGVPAFRWYDRALGRVLVANRAADAAEIERRASDGRGLLADGGVSISNLFSGDAERSVLTMSKLEISRGSADTRRRVAWYLARPDGFAGSLFGAIAEIGRERFEARRQRRRDVRPRGHRGWLFAGMRAVTNVVLRDLNTALVAEEMIRGTRSVYVDYVDYDEVAHHAGALRPESLAALDRLDHVLACLEAVAEAAPRPYRLVVLSDHGQSQGAIFADRFGVDLAAVCSQLTAARVEAVEQPVEGWGRLNGLLADLAGGDTGTGRVAHNAAGRVQRRSAPPAVTSNSDLVVLGSGNLGLVYAAEEQRLTLEELTSRWPALIPGLVNHDGITFVAVMSDEHGPLVVGPSGVHRLADSKVTGDDPLAAFGPLIPADLLRAVSMPEAPDLYVNSSVDHDTGEVSAFEGLVGSHGGLGGWQGRALLLAPPDLVIPDQPIRGADELHRVLVGYLEQHGQRSGIHPGSMSNPGGQEATLDRGVSR</sequence>
<dbReference type="AlphaFoldDB" id="A0A4U3LL36"/>
<dbReference type="InterPro" id="IPR017850">
    <property type="entry name" value="Alkaline_phosphatase_core_sf"/>
</dbReference>
<gene>
    <name evidence="3" type="ORF">FDA38_27710</name>
</gene>
<keyword evidence="2" id="KW-1133">Transmembrane helix</keyword>
<dbReference type="OrthoDB" id="5404822at2"/>
<keyword evidence="2" id="KW-0812">Transmembrane</keyword>
<evidence type="ECO:0000313" key="3">
    <source>
        <dbReference type="EMBL" id="TKK76202.1"/>
    </source>
</evidence>
<dbReference type="InterPro" id="IPR007165">
    <property type="entry name" value="Phage_holin_4_2"/>
</dbReference>
<proteinExistence type="predicted"/>
<evidence type="ECO:0000313" key="4">
    <source>
        <dbReference type="Proteomes" id="UP000305836"/>
    </source>
</evidence>
<protein>
    <submittedName>
        <fullName evidence="3">Phosphodiesterase</fullName>
    </submittedName>
</protein>
<feature type="transmembrane region" description="Helical" evidence="2">
    <location>
        <begin position="43"/>
        <end position="61"/>
    </location>
</feature>
<dbReference type="Pfam" id="PF04020">
    <property type="entry name" value="Phage_holin_4_2"/>
    <property type="match status" value="1"/>
</dbReference>
<dbReference type="InterPro" id="IPR002591">
    <property type="entry name" value="Phosphodiest/P_Trfase"/>
</dbReference>
<comment type="caution">
    <text evidence="3">The sequence shown here is derived from an EMBL/GenBank/DDBJ whole genome shotgun (WGS) entry which is preliminary data.</text>
</comment>
<feature type="transmembrane region" description="Helical" evidence="2">
    <location>
        <begin position="12"/>
        <end position="31"/>
    </location>
</feature>
<reference evidence="3 4" key="1">
    <citation type="submission" date="2019-04" db="EMBL/GenBank/DDBJ databases">
        <title>Kribbella sp. NEAU-THZ 27 nov., a novel actinomycete isolated from soil.</title>
        <authorList>
            <person name="Duan L."/>
        </authorList>
    </citation>
    <scope>NUCLEOTIDE SEQUENCE [LARGE SCALE GENOMIC DNA]</scope>
    <source>
        <strain evidence="4">NEAU-THZ27</strain>
    </source>
</reference>
<feature type="transmembrane region" description="Helical" evidence="2">
    <location>
        <begin position="67"/>
        <end position="92"/>
    </location>
</feature>
<accession>A0A4U3LL36</accession>
<dbReference type="Pfam" id="PF01663">
    <property type="entry name" value="Phosphodiest"/>
    <property type="match status" value="1"/>
</dbReference>
<dbReference type="Gene3D" id="3.40.720.10">
    <property type="entry name" value="Alkaline Phosphatase, subunit A"/>
    <property type="match status" value="1"/>
</dbReference>
<keyword evidence="2" id="KW-0472">Membrane</keyword>
<feature type="region of interest" description="Disordered" evidence="1">
    <location>
        <begin position="665"/>
        <end position="689"/>
    </location>
</feature>
<name>A0A4U3LL36_9ACTN</name>
<dbReference type="Proteomes" id="UP000305836">
    <property type="component" value="Unassembled WGS sequence"/>
</dbReference>
<dbReference type="SUPFAM" id="SSF53649">
    <property type="entry name" value="Alkaline phosphatase-like"/>
    <property type="match status" value="1"/>
</dbReference>
<dbReference type="RefSeq" id="WP_137257071.1">
    <property type="nucleotide sequence ID" value="NZ_JBHSPQ010000003.1"/>
</dbReference>
<evidence type="ECO:0000256" key="1">
    <source>
        <dbReference type="SAM" id="MobiDB-lite"/>
    </source>
</evidence>
<evidence type="ECO:0000256" key="2">
    <source>
        <dbReference type="SAM" id="Phobius"/>
    </source>
</evidence>
<dbReference type="EMBL" id="SZPZ01000004">
    <property type="protein sequence ID" value="TKK76202.1"/>
    <property type="molecule type" value="Genomic_DNA"/>
</dbReference>
<feature type="transmembrane region" description="Helical" evidence="2">
    <location>
        <begin position="99"/>
        <end position="120"/>
    </location>
</feature>
<organism evidence="3 4">
    <name type="scientific">Kribbella jiaozuonensis</name>
    <dbReference type="NCBI Taxonomy" id="2575441"/>
    <lineage>
        <taxon>Bacteria</taxon>
        <taxon>Bacillati</taxon>
        <taxon>Actinomycetota</taxon>
        <taxon>Actinomycetes</taxon>
        <taxon>Propionibacteriales</taxon>
        <taxon>Kribbellaceae</taxon>
        <taxon>Kribbella</taxon>
    </lineage>
</organism>
<keyword evidence="4" id="KW-1185">Reference proteome</keyword>